<proteinExistence type="predicted"/>
<organism evidence="8 9">
    <name type="scientific">Glossina brevipalpis</name>
    <dbReference type="NCBI Taxonomy" id="37001"/>
    <lineage>
        <taxon>Eukaryota</taxon>
        <taxon>Metazoa</taxon>
        <taxon>Ecdysozoa</taxon>
        <taxon>Arthropoda</taxon>
        <taxon>Hexapoda</taxon>
        <taxon>Insecta</taxon>
        <taxon>Pterygota</taxon>
        <taxon>Neoptera</taxon>
        <taxon>Endopterygota</taxon>
        <taxon>Diptera</taxon>
        <taxon>Brachycera</taxon>
        <taxon>Muscomorpha</taxon>
        <taxon>Hippoboscoidea</taxon>
        <taxon>Glossinidae</taxon>
        <taxon>Glossina</taxon>
    </lineage>
</organism>
<dbReference type="EnsemblMetazoa" id="GBRI027315-RA">
    <property type="protein sequence ID" value="GBRI027315-PA"/>
    <property type="gene ID" value="GBRI027315"/>
</dbReference>
<evidence type="ECO:0000256" key="4">
    <source>
        <dbReference type="ARBA" id="ARBA00023125"/>
    </source>
</evidence>
<evidence type="ECO:0000256" key="2">
    <source>
        <dbReference type="ARBA" id="ARBA00016807"/>
    </source>
</evidence>
<evidence type="ECO:0000313" key="9">
    <source>
        <dbReference type="Proteomes" id="UP000091820"/>
    </source>
</evidence>
<evidence type="ECO:0000256" key="1">
    <source>
        <dbReference type="ARBA" id="ARBA00011764"/>
    </source>
</evidence>
<keyword evidence="3" id="KW-0805">Transcription regulation</keyword>
<name>A0A1A9WPM7_9MUSC</name>
<comment type="subunit">
    <text evidence="1">Self-associates forming complexes of several hundred monomers.</text>
</comment>
<protein>
    <recommendedName>
        <fullName evidence="2">Regulatory protein zeste</fullName>
    </recommendedName>
</protein>
<dbReference type="InterPro" id="IPR028002">
    <property type="entry name" value="Myb_DNA-bind_5"/>
</dbReference>
<comment type="function">
    <text evidence="6">Involved in transvection phenomena (= synapsis-dependent gene expression), where the synaptic pairing of chromosomes carrying genes with which zeste interacts influences the expression of these genes. Zeste binds to DNA and stimulates transcription from a nearby promoter.</text>
</comment>
<sequence length="141" mass="16115">MNFLLLALRAITQEQLQIMLSFMDDHGDLAKNFSQNSHQGRQTINKLWEELTKKLNSVGLPNKNATGWRKAWTDYKYRAKRKLSRNLFALTKTEGVLGEDASLMGEDVSCDQDIKCFALLHPSPVDNTFDDELPTVSNKRK</sequence>
<dbReference type="Pfam" id="PF13873">
    <property type="entry name" value="Myb_DNA-bind_5"/>
    <property type="match status" value="1"/>
</dbReference>
<dbReference type="STRING" id="37001.A0A1A9WPM7"/>
<reference evidence="8" key="2">
    <citation type="submission" date="2020-05" db="UniProtKB">
        <authorList>
            <consortium name="EnsemblMetazoa"/>
        </authorList>
    </citation>
    <scope>IDENTIFICATION</scope>
    <source>
        <strain evidence="8">IAEA</strain>
    </source>
</reference>
<evidence type="ECO:0000256" key="5">
    <source>
        <dbReference type="ARBA" id="ARBA00023163"/>
    </source>
</evidence>
<keyword evidence="9" id="KW-1185">Reference proteome</keyword>
<evidence type="ECO:0000256" key="3">
    <source>
        <dbReference type="ARBA" id="ARBA00023015"/>
    </source>
</evidence>
<accession>A0A1A9WPM7</accession>
<dbReference type="GO" id="GO:0003677">
    <property type="term" value="F:DNA binding"/>
    <property type="evidence" value="ECO:0007669"/>
    <property type="project" value="UniProtKB-KW"/>
</dbReference>
<feature type="domain" description="Myb/SANT-like DNA-binding" evidence="7">
    <location>
        <begin position="12"/>
        <end position="83"/>
    </location>
</feature>
<dbReference type="AlphaFoldDB" id="A0A1A9WPM7"/>
<dbReference type="Proteomes" id="UP000091820">
    <property type="component" value="Unassembled WGS sequence"/>
</dbReference>
<keyword evidence="5" id="KW-0804">Transcription</keyword>
<reference evidence="9" key="1">
    <citation type="submission" date="2014-03" db="EMBL/GenBank/DDBJ databases">
        <authorList>
            <person name="Aksoy S."/>
            <person name="Warren W."/>
            <person name="Wilson R.K."/>
        </authorList>
    </citation>
    <scope>NUCLEOTIDE SEQUENCE [LARGE SCALE GENOMIC DNA]</scope>
    <source>
        <strain evidence="9">IAEA</strain>
    </source>
</reference>
<dbReference type="VEuPathDB" id="VectorBase:GBRI027315"/>
<keyword evidence="4" id="KW-0238">DNA-binding</keyword>
<evidence type="ECO:0000313" key="8">
    <source>
        <dbReference type="EnsemblMetazoa" id="GBRI027315-PA"/>
    </source>
</evidence>
<evidence type="ECO:0000256" key="6">
    <source>
        <dbReference type="ARBA" id="ARBA00025466"/>
    </source>
</evidence>
<evidence type="ECO:0000259" key="7">
    <source>
        <dbReference type="Pfam" id="PF13873"/>
    </source>
</evidence>